<dbReference type="EMBL" id="AP025628">
    <property type="protein sequence ID" value="BDG62038.1"/>
    <property type="molecule type" value="Genomic_DNA"/>
</dbReference>
<proteinExistence type="inferred from homology"/>
<keyword evidence="6" id="KW-0238">DNA-binding</keyword>
<keyword evidence="11" id="KW-1185">Reference proteome</keyword>
<dbReference type="InterPro" id="IPR001091">
    <property type="entry name" value="RM_Methyltransferase"/>
</dbReference>
<dbReference type="InterPro" id="IPR029063">
    <property type="entry name" value="SAM-dependent_MTases_sf"/>
</dbReference>
<evidence type="ECO:0000256" key="1">
    <source>
        <dbReference type="ARBA" id="ARBA00010203"/>
    </source>
</evidence>
<dbReference type="GO" id="GO:0015667">
    <property type="term" value="F:site-specific DNA-methyltransferase (cytosine-N4-specific) activity"/>
    <property type="evidence" value="ECO:0007669"/>
    <property type="project" value="UniProtKB-EC"/>
</dbReference>
<dbReference type="EC" id="2.1.1.-" evidence="8"/>
<evidence type="ECO:0000313" key="11">
    <source>
        <dbReference type="Proteomes" id="UP001163687"/>
    </source>
</evidence>
<dbReference type="GO" id="GO:0009307">
    <property type="term" value="P:DNA restriction-modification system"/>
    <property type="evidence" value="ECO:0007669"/>
    <property type="project" value="UniProtKB-KW"/>
</dbReference>
<comment type="catalytic activity">
    <reaction evidence="7">
        <text>a 2'-deoxycytidine in DNA + S-adenosyl-L-methionine = an N(4)-methyl-2'-deoxycytidine in DNA + S-adenosyl-L-homocysteine + H(+)</text>
        <dbReference type="Rhea" id="RHEA:16857"/>
        <dbReference type="Rhea" id="RHEA-COMP:11369"/>
        <dbReference type="Rhea" id="RHEA-COMP:13674"/>
        <dbReference type="ChEBI" id="CHEBI:15378"/>
        <dbReference type="ChEBI" id="CHEBI:57856"/>
        <dbReference type="ChEBI" id="CHEBI:59789"/>
        <dbReference type="ChEBI" id="CHEBI:85452"/>
        <dbReference type="ChEBI" id="CHEBI:137933"/>
        <dbReference type="EC" id="2.1.1.113"/>
    </reaction>
</comment>
<dbReference type="InterPro" id="IPR017985">
    <property type="entry name" value="MeTrfase_CN4_CS"/>
</dbReference>
<dbReference type="PROSITE" id="PS00093">
    <property type="entry name" value="N4_MTASE"/>
    <property type="match status" value="1"/>
</dbReference>
<evidence type="ECO:0000259" key="9">
    <source>
        <dbReference type="Pfam" id="PF01555"/>
    </source>
</evidence>
<dbReference type="REBASE" id="667839">
    <property type="entry name" value="M.Cmi16183ORF31280P"/>
</dbReference>
<dbReference type="RefSeq" id="WP_264842647.1">
    <property type="nucleotide sequence ID" value="NZ_AP025628.1"/>
</dbReference>
<keyword evidence="5" id="KW-0680">Restriction system</keyword>
<sequence>MTRTRTSSFGTSKREGHDASEFYRRNLYARMPVLRVDLTAPPPAPEPARRVPPRPVEEWADRIYCHTSEAMVHVPDGSVALAFTSPPYNSGKDFDQDADLDAYLGLIARVAAEVYRVLRPGGRYLVNVANLGRKPYIPMHAYFYAVHTAVGFLPAGEIIWRKSKGMNGNCAWGSWRSAQSPVLRDVHEYILVFAKERFQRPDRGDSTISGQEFMEATLSVWDIPPASARKVGHPAPFPVELAERVIRLYSYRGDVVLDPFNGSGATCVAAARNGRRYVGYDISPEYCDLARRYLAEVTPPAAPDETPGTDGPRSRS</sequence>
<dbReference type="CDD" id="cd02440">
    <property type="entry name" value="AdoMet_MTases"/>
    <property type="match status" value="1"/>
</dbReference>
<organism evidence="10 11">
    <name type="scientific">Caldinitratiruptor microaerophilus</name>
    <dbReference type="NCBI Taxonomy" id="671077"/>
    <lineage>
        <taxon>Bacteria</taxon>
        <taxon>Bacillati</taxon>
        <taxon>Bacillota</taxon>
        <taxon>Clostridia</taxon>
        <taxon>Eubacteriales</taxon>
        <taxon>Symbiobacteriaceae</taxon>
        <taxon>Caldinitratiruptor</taxon>
    </lineage>
</organism>
<evidence type="ECO:0000256" key="3">
    <source>
        <dbReference type="ARBA" id="ARBA00022679"/>
    </source>
</evidence>
<dbReference type="PRINTS" id="PR00508">
    <property type="entry name" value="S21N4MTFRASE"/>
</dbReference>
<dbReference type="KEGG" id="cmic:caldi_31280"/>
<dbReference type="Proteomes" id="UP001163687">
    <property type="component" value="Chromosome"/>
</dbReference>
<protein>
    <recommendedName>
        <fullName evidence="8">Methyltransferase</fullName>
        <ecNumber evidence="8">2.1.1.-</ecNumber>
    </recommendedName>
</protein>
<keyword evidence="4" id="KW-0949">S-adenosyl-L-methionine</keyword>
<dbReference type="SUPFAM" id="SSF53335">
    <property type="entry name" value="S-adenosyl-L-methionine-dependent methyltransferases"/>
    <property type="match status" value="1"/>
</dbReference>
<dbReference type="InterPro" id="IPR002941">
    <property type="entry name" value="DNA_methylase_N4/N6"/>
</dbReference>
<evidence type="ECO:0000256" key="8">
    <source>
        <dbReference type="RuleBase" id="RU362026"/>
    </source>
</evidence>
<dbReference type="Gene3D" id="3.40.50.150">
    <property type="entry name" value="Vaccinia Virus protein VP39"/>
    <property type="match status" value="1"/>
</dbReference>
<evidence type="ECO:0000256" key="5">
    <source>
        <dbReference type="ARBA" id="ARBA00022747"/>
    </source>
</evidence>
<feature type="domain" description="DNA methylase N-4/N-6" evidence="9">
    <location>
        <begin position="79"/>
        <end position="291"/>
    </location>
</feature>
<dbReference type="GO" id="GO:0003677">
    <property type="term" value="F:DNA binding"/>
    <property type="evidence" value="ECO:0007669"/>
    <property type="project" value="UniProtKB-KW"/>
</dbReference>
<evidence type="ECO:0000256" key="2">
    <source>
        <dbReference type="ARBA" id="ARBA00022603"/>
    </source>
</evidence>
<reference evidence="10" key="1">
    <citation type="submission" date="2022-03" db="EMBL/GenBank/DDBJ databases">
        <title>Complete genome sequence of Caldinitratiruptor microaerophilus.</title>
        <authorList>
            <person name="Mukaiyama R."/>
            <person name="Nishiyama T."/>
            <person name="Ueda K."/>
        </authorList>
    </citation>
    <scope>NUCLEOTIDE SEQUENCE</scope>
    <source>
        <strain evidence="10">JCM 16183</strain>
    </source>
</reference>
<name>A0AA35CP00_9FIRM</name>
<gene>
    <name evidence="10" type="ORF">caldi_31280</name>
</gene>
<keyword evidence="3" id="KW-0808">Transferase</keyword>
<evidence type="ECO:0000313" key="10">
    <source>
        <dbReference type="EMBL" id="BDG62038.1"/>
    </source>
</evidence>
<dbReference type="GO" id="GO:0032259">
    <property type="term" value="P:methylation"/>
    <property type="evidence" value="ECO:0007669"/>
    <property type="project" value="UniProtKB-KW"/>
</dbReference>
<dbReference type="GO" id="GO:0008170">
    <property type="term" value="F:N-methyltransferase activity"/>
    <property type="evidence" value="ECO:0007669"/>
    <property type="project" value="InterPro"/>
</dbReference>
<accession>A0AA35CP00</accession>
<dbReference type="AlphaFoldDB" id="A0AA35CP00"/>
<evidence type="ECO:0000256" key="7">
    <source>
        <dbReference type="ARBA" id="ARBA00049120"/>
    </source>
</evidence>
<dbReference type="Pfam" id="PF01555">
    <property type="entry name" value="N6_N4_Mtase"/>
    <property type="match status" value="1"/>
</dbReference>
<evidence type="ECO:0000256" key="4">
    <source>
        <dbReference type="ARBA" id="ARBA00022691"/>
    </source>
</evidence>
<keyword evidence="2 10" id="KW-0489">Methyltransferase</keyword>
<comment type="similarity">
    <text evidence="1">Belongs to the N(4)/N(6)-methyltransferase family. N(4) subfamily.</text>
</comment>
<evidence type="ECO:0000256" key="6">
    <source>
        <dbReference type="ARBA" id="ARBA00023125"/>
    </source>
</evidence>